<comment type="cofactor">
    <cofactor evidence="1">
        <name>[4Fe-4S] cluster</name>
        <dbReference type="ChEBI" id="CHEBI:49883"/>
    </cofactor>
</comment>
<proteinExistence type="inferred from homology"/>
<dbReference type="HAMAP" id="MF_02233">
    <property type="entry name" value="UbiV"/>
    <property type="match status" value="1"/>
</dbReference>
<dbReference type="EMBL" id="BMHH01000015">
    <property type="protein sequence ID" value="GGB02611.1"/>
    <property type="molecule type" value="Genomic_DNA"/>
</dbReference>
<sequence length="307" mass="33182">MAMTEKTSITLGPLLFNWTADQWSDFYARIADEAPVDRVCLGEVVCSKRLPFYIDRIPEAIERLERAGKKVILSSLALVTLKRERQMCVDLTANDGMEVEVNDLTMLAHMDPGRRFTVGPLVNVYNEGTLAHLARRGATRVCLPPELPLASIELLAREAAFHGIEPEVWAFGRVPLAISGRCYHARVHGLAKDNCQFVCGEDPDGLEVGTLDGESFLAVNGVQTLSSTYCNLLDDIGQLTAAGVTSFRLSPHGTDMVAVATIFRRVLDAGMDGQEAAHDLAALLPGAAFSNGFLAGAYGAAYERAVG</sequence>
<dbReference type="PANTHER" id="PTHR30217:SF11">
    <property type="entry name" value="UBIQUINONE BIOSYNTHESIS PROTEIN UBIV"/>
    <property type="match status" value="1"/>
</dbReference>
<keyword evidence="1" id="KW-0411">Iron-sulfur</keyword>
<comment type="subunit">
    <text evidence="1">Forms a heterodimer with UbiU.</text>
</comment>
<feature type="binding site" evidence="1">
    <location>
        <position position="195"/>
    </location>
    <ligand>
        <name>[4Fe-4S] cluster</name>
        <dbReference type="ChEBI" id="CHEBI:49883"/>
    </ligand>
</feature>
<feature type="binding site" evidence="1">
    <location>
        <position position="199"/>
    </location>
    <ligand>
        <name>[4Fe-4S] cluster</name>
        <dbReference type="ChEBI" id="CHEBI:49883"/>
    </ligand>
</feature>
<dbReference type="Pfam" id="PF01136">
    <property type="entry name" value="Peptidase_U32"/>
    <property type="match status" value="1"/>
</dbReference>
<dbReference type="Proteomes" id="UP000646478">
    <property type="component" value="Unassembled WGS sequence"/>
</dbReference>
<accession>A0A916SIZ1</accession>
<comment type="similarity">
    <text evidence="1">Belongs to the peptidase U32 family. UbiV subfamily.</text>
</comment>
<dbReference type="PANTHER" id="PTHR30217">
    <property type="entry name" value="PEPTIDASE U32 FAMILY"/>
    <property type="match status" value="1"/>
</dbReference>
<keyword evidence="3" id="KW-1185">Reference proteome</keyword>
<feature type="binding site" evidence="1">
    <location>
        <position position="182"/>
    </location>
    <ligand>
        <name>[4Fe-4S] cluster</name>
        <dbReference type="ChEBI" id="CHEBI:49883"/>
    </ligand>
</feature>
<comment type="pathway">
    <text evidence="1">Cofactor biosynthesis; ubiquinone biosynthesis.</text>
</comment>
<evidence type="ECO:0000313" key="3">
    <source>
        <dbReference type="Proteomes" id="UP000646478"/>
    </source>
</evidence>
<dbReference type="GO" id="GO:0046872">
    <property type="term" value="F:metal ion binding"/>
    <property type="evidence" value="ECO:0007669"/>
    <property type="project" value="UniProtKB-KW"/>
</dbReference>
<comment type="caution">
    <text evidence="2">The sequence shown here is derived from an EMBL/GenBank/DDBJ whole genome shotgun (WGS) entry which is preliminary data.</text>
</comment>
<protein>
    <recommendedName>
        <fullName evidence="1">Ubiquinone biosynthesis protein UbiV</fullName>
    </recommendedName>
</protein>
<dbReference type="InterPro" id="IPR043693">
    <property type="entry name" value="UbiV"/>
</dbReference>
<gene>
    <name evidence="1" type="primary">ubiV</name>
    <name evidence="2" type="ORF">GCM10011491_33420</name>
</gene>
<dbReference type="InterPro" id="IPR051454">
    <property type="entry name" value="RNA/ubiquinone_mod_enzymes"/>
</dbReference>
<dbReference type="AlphaFoldDB" id="A0A916SIZ1"/>
<dbReference type="NCBIfam" id="NF011991">
    <property type="entry name" value="PRK15447.1"/>
    <property type="match status" value="1"/>
</dbReference>
<keyword evidence="1" id="KW-0408">Iron</keyword>
<keyword evidence="1" id="KW-0479">Metal-binding</keyword>
<evidence type="ECO:0000256" key="1">
    <source>
        <dbReference type="HAMAP-Rule" id="MF_02233"/>
    </source>
</evidence>
<name>A0A916SIZ1_9HYPH</name>
<dbReference type="GO" id="GO:0006744">
    <property type="term" value="P:ubiquinone biosynthetic process"/>
    <property type="evidence" value="ECO:0007669"/>
    <property type="project" value="UniProtKB-UniRule"/>
</dbReference>
<dbReference type="InterPro" id="IPR001539">
    <property type="entry name" value="Peptidase_U32"/>
</dbReference>
<feature type="binding site" evidence="1">
    <location>
        <position position="46"/>
    </location>
    <ligand>
        <name>[4Fe-4S] cluster</name>
        <dbReference type="ChEBI" id="CHEBI:49883"/>
    </ligand>
</feature>
<organism evidence="2 3">
    <name type="scientific">Brucella endophytica</name>
    <dbReference type="NCBI Taxonomy" id="1963359"/>
    <lineage>
        <taxon>Bacteria</taxon>
        <taxon>Pseudomonadati</taxon>
        <taxon>Pseudomonadota</taxon>
        <taxon>Alphaproteobacteria</taxon>
        <taxon>Hyphomicrobiales</taxon>
        <taxon>Brucellaceae</taxon>
        <taxon>Brucella/Ochrobactrum group</taxon>
        <taxon>Brucella</taxon>
    </lineage>
</organism>
<reference evidence="2" key="2">
    <citation type="submission" date="2020-09" db="EMBL/GenBank/DDBJ databases">
        <authorList>
            <person name="Sun Q."/>
            <person name="Zhou Y."/>
        </authorList>
    </citation>
    <scope>NUCLEOTIDE SEQUENCE</scope>
    <source>
        <strain evidence="2">CGMCC 1.15082</strain>
    </source>
</reference>
<comment type="function">
    <text evidence="1">Required for O(2)-independent ubiquinone (coenzyme Q) biosynthesis. Together with UbiU, is essential for the C6-hydroxylation reaction in the oxygen-independent ubiquinone biosynthesis pathway.</text>
</comment>
<keyword evidence="1" id="KW-0831">Ubiquinone biosynthesis</keyword>
<reference evidence="2" key="1">
    <citation type="journal article" date="2014" name="Int. J. Syst. Evol. Microbiol.">
        <title>Complete genome sequence of Corynebacterium casei LMG S-19264T (=DSM 44701T), isolated from a smear-ripened cheese.</title>
        <authorList>
            <consortium name="US DOE Joint Genome Institute (JGI-PGF)"/>
            <person name="Walter F."/>
            <person name="Albersmeier A."/>
            <person name="Kalinowski J."/>
            <person name="Ruckert C."/>
        </authorList>
    </citation>
    <scope>NUCLEOTIDE SEQUENCE</scope>
    <source>
        <strain evidence="2">CGMCC 1.15082</strain>
    </source>
</reference>
<dbReference type="GO" id="GO:0051539">
    <property type="term" value="F:4 iron, 4 sulfur cluster binding"/>
    <property type="evidence" value="ECO:0007669"/>
    <property type="project" value="UniProtKB-UniRule"/>
</dbReference>
<keyword evidence="1" id="KW-0004">4Fe-4S</keyword>
<evidence type="ECO:0000313" key="2">
    <source>
        <dbReference type="EMBL" id="GGB02611.1"/>
    </source>
</evidence>